<organism evidence="2 3">
    <name type="scientific">Phytophthora rubi</name>
    <dbReference type="NCBI Taxonomy" id="129364"/>
    <lineage>
        <taxon>Eukaryota</taxon>
        <taxon>Sar</taxon>
        <taxon>Stramenopiles</taxon>
        <taxon>Oomycota</taxon>
        <taxon>Peronosporomycetes</taxon>
        <taxon>Peronosporales</taxon>
        <taxon>Peronosporaceae</taxon>
        <taxon>Phytophthora</taxon>
    </lineage>
</organism>
<reference evidence="2 3" key="1">
    <citation type="submission" date="2018-09" db="EMBL/GenBank/DDBJ databases">
        <title>Genomic investigation of the strawberry pathogen Phytophthora fragariae indicates pathogenicity is determined by transcriptional variation in three key races.</title>
        <authorList>
            <person name="Adams T.M."/>
            <person name="Armitage A.D."/>
            <person name="Sobczyk M.K."/>
            <person name="Bates H.J."/>
            <person name="Dunwell J.M."/>
            <person name="Nellist C.F."/>
            <person name="Harrison R.J."/>
        </authorList>
    </citation>
    <scope>NUCLEOTIDE SEQUENCE [LARGE SCALE GENOMIC DNA]</scope>
    <source>
        <strain evidence="2 3">SCRP249</strain>
    </source>
</reference>
<feature type="compositionally biased region" description="Low complexity" evidence="1">
    <location>
        <begin position="1036"/>
        <end position="1047"/>
    </location>
</feature>
<evidence type="ECO:0000313" key="2">
    <source>
        <dbReference type="EMBL" id="KAE9025463.1"/>
    </source>
</evidence>
<dbReference type="Proteomes" id="UP000429607">
    <property type="component" value="Unassembled WGS sequence"/>
</dbReference>
<dbReference type="EMBL" id="QXFV01000807">
    <property type="protein sequence ID" value="KAE9025463.1"/>
    <property type="molecule type" value="Genomic_DNA"/>
</dbReference>
<dbReference type="GO" id="GO:0006360">
    <property type="term" value="P:transcription by RNA polymerase I"/>
    <property type="evidence" value="ECO:0007669"/>
    <property type="project" value="InterPro"/>
</dbReference>
<feature type="compositionally biased region" description="Acidic residues" evidence="1">
    <location>
        <begin position="961"/>
        <end position="974"/>
    </location>
</feature>
<comment type="caution">
    <text evidence="2">The sequence shown here is derived from an EMBL/GenBank/DDBJ whole genome shotgun (WGS) entry which is preliminary data.</text>
</comment>
<feature type="compositionally biased region" description="Acidic residues" evidence="1">
    <location>
        <begin position="1048"/>
        <end position="1060"/>
    </location>
</feature>
<feature type="compositionally biased region" description="Basic and acidic residues" evidence="1">
    <location>
        <begin position="1067"/>
        <end position="1079"/>
    </location>
</feature>
<proteinExistence type="predicted"/>
<feature type="compositionally biased region" description="Acidic residues" evidence="1">
    <location>
        <begin position="41"/>
        <end position="55"/>
    </location>
</feature>
<feature type="compositionally biased region" description="Low complexity" evidence="1">
    <location>
        <begin position="1090"/>
        <end position="1103"/>
    </location>
</feature>
<evidence type="ECO:0000313" key="3">
    <source>
        <dbReference type="Proteomes" id="UP000429607"/>
    </source>
</evidence>
<sequence length="1103" mass="124223">MAEERMPRDDEDTEEEVATASATSVDGDDQLSVDTDAHIAEEEEEESDDADEQDSGEGTRMEEEEDSDTADSANPADESTEERATYAQVITLGARAAAAYAPDTNNPLLEGTVPPTKSFDRQVKRWSLETFARYFDQWKDKLIRKTTVTRLRRTLEELLPRLLAARDYAGAAKVLAVMYNRFAVTPALCVEASLEILRRQPDYRNDLLDFYEAALEARRIDKMSILKEMWFFHIIHGEFYEAYHIYQDKIQQMEEAEDDARLLANFGILCYWLMFIESKELREKLKREYIGDEEDDDADTDTTASNGFDTSESIESVIESKYLFKTPIGVHILYQHSNSALRRAVALSPNSAMFVEHYVQLLVLVGDIQPACDYLEAFFHLNPDDPHGPRMLAGFLESYYPDSVDAQVAAFSRWMKNDPSCSYALEKMLELSSAGAVSSFLLTTVLVEALDTCGSDLYLVQNPEIALTLWRNLAELLAAMDEDEFLMDQVERGEANPLHEKTIADVGAEHLWWKRVYFARPSTVEEVAAVAQRDNTFLEASIYRAAVADRLFPGLLPMVEALRSAMSSPNLTFSREHLRLFKSFFPSSVMAAEVMPHTPFSTMPFIHVTVTADNERHNSRPLPVFTGSSDTLHVIDRKSIVEKEANGEKAEVTITGTGETDDVDPQLVEELYEALESEVGYSTASNLRFRRKRKADAITSSAPILIPAYVGMVEEEIYCNPNATLLHIYTVIHQKLRRSDMLVPTSKVVQQCMDFFLNRLRTNLNMYGHGGLMIRYEEFIATFVRRQRAKGVYEVTKDTAKKAIEVMKRVLPSPHPYFPSVELVEETMRVKTGIFIRQRRLRFTEIKKTLRAVLRKLVYIDEKIFVDAVDAVCKQNGLLGVITRDDIARALHIILPRHYYKVLEELPQNVLRKLTSPTFRNDCSTAEGINKKLGKARRPIDEIKALLWLERYEAVYGPVFDEEDKGESDSDFSDSDSSVSSISVSSVSSVNSSDCSSSDSDSDSDSDSSIKELRDSTKKKRDTEDTTEDMNDLSEGESGSESSSSSDSDSDSDSSTDDNGSDPSINELRDSTKKKRDTEDTTEGMDGLSEGESGSESSSSNED</sequence>
<protein>
    <submittedName>
        <fullName evidence="2">Uncharacterized protein</fullName>
    </submittedName>
</protein>
<feature type="compositionally biased region" description="Acidic residues" evidence="1">
    <location>
        <begin position="1025"/>
        <end position="1035"/>
    </location>
</feature>
<gene>
    <name evidence="2" type="ORF">PR001_g12418</name>
</gene>
<dbReference type="AlphaFoldDB" id="A0A6A3MB53"/>
<dbReference type="GO" id="GO:0000120">
    <property type="term" value="C:RNA polymerase I transcription regulator complex"/>
    <property type="evidence" value="ECO:0007669"/>
    <property type="project" value="InterPro"/>
</dbReference>
<dbReference type="Pfam" id="PF14929">
    <property type="entry name" value="TAF1_subA"/>
    <property type="match status" value="1"/>
</dbReference>
<accession>A0A6A3MB53</accession>
<dbReference type="InterPro" id="IPR039495">
    <property type="entry name" value="TAF1A"/>
</dbReference>
<name>A0A6A3MB53_9STRA</name>
<feature type="compositionally biased region" description="Basic and acidic residues" evidence="1">
    <location>
        <begin position="1008"/>
        <end position="1024"/>
    </location>
</feature>
<feature type="region of interest" description="Disordered" evidence="1">
    <location>
        <begin position="1"/>
        <end position="83"/>
    </location>
</feature>
<feature type="compositionally biased region" description="Low complexity" evidence="1">
    <location>
        <begin position="975"/>
        <end position="999"/>
    </location>
</feature>
<feature type="region of interest" description="Disordered" evidence="1">
    <location>
        <begin position="961"/>
        <end position="1103"/>
    </location>
</feature>
<evidence type="ECO:0000256" key="1">
    <source>
        <dbReference type="SAM" id="MobiDB-lite"/>
    </source>
</evidence>